<organism evidence="3 4">
    <name type="scientific">Saccharopolyspora cebuensis</name>
    <dbReference type="NCBI Taxonomy" id="418759"/>
    <lineage>
        <taxon>Bacteria</taxon>
        <taxon>Bacillati</taxon>
        <taxon>Actinomycetota</taxon>
        <taxon>Actinomycetes</taxon>
        <taxon>Pseudonocardiales</taxon>
        <taxon>Pseudonocardiaceae</taxon>
        <taxon>Saccharopolyspora</taxon>
    </lineage>
</organism>
<dbReference type="PANTHER" id="PTHR35335:SF1">
    <property type="entry name" value="UPF0716 PROTEIN FXSA"/>
    <property type="match status" value="1"/>
</dbReference>
<feature type="transmembrane region" description="Helical" evidence="2">
    <location>
        <begin position="25"/>
        <end position="45"/>
    </location>
</feature>
<dbReference type="PANTHER" id="PTHR35335">
    <property type="entry name" value="UPF0716 PROTEIN FXSA"/>
    <property type="match status" value="1"/>
</dbReference>
<dbReference type="InterPro" id="IPR007313">
    <property type="entry name" value="FxsA"/>
</dbReference>
<feature type="region of interest" description="Disordered" evidence="1">
    <location>
        <begin position="137"/>
        <end position="228"/>
    </location>
</feature>
<keyword evidence="2" id="KW-0472">Membrane</keyword>
<name>A0ABV4CFV6_9PSEU</name>
<proteinExistence type="predicted"/>
<accession>A0ABV4CFV6</accession>
<sequence length="228" mass="23843">MPILVMLLVAGVIEIGVLVGVGQAIGLLPTLGLLVLAAVLGTWLLRREGRRTLAEMRDAARARRPVDREMSDGVLIAAGGLLIILPGLVSDVAGLLFLFPPTRALVRKRMLRAAERRSKQMQDQLWLHAQRAQREGFGGEGFGRDGFGQAGFGVPRQGGPTGSSGATGSSRSAAGGSDVIDGEVVSVTEDDESGSGSGKSGPERSEAPRVLPPDSSAQAGRSEGERRR</sequence>
<dbReference type="NCBIfam" id="NF008528">
    <property type="entry name" value="PRK11463.1-2"/>
    <property type="match status" value="1"/>
</dbReference>
<feature type="transmembrane region" description="Helical" evidence="2">
    <location>
        <begin position="73"/>
        <end position="99"/>
    </location>
</feature>
<reference evidence="3 4" key="1">
    <citation type="submission" date="2024-08" db="EMBL/GenBank/DDBJ databases">
        <title>Genome mining of Saccharopolyspora cebuensis PGLac3 from Nigerian medicinal plant.</title>
        <authorList>
            <person name="Ezeobiora C.E."/>
            <person name="Igbokwe N.H."/>
            <person name="Amin D.H."/>
            <person name="Mendie U.E."/>
        </authorList>
    </citation>
    <scope>NUCLEOTIDE SEQUENCE [LARGE SCALE GENOMIC DNA]</scope>
    <source>
        <strain evidence="3 4">PGLac3</strain>
    </source>
</reference>
<evidence type="ECO:0000313" key="4">
    <source>
        <dbReference type="Proteomes" id="UP001564626"/>
    </source>
</evidence>
<feature type="compositionally biased region" description="Low complexity" evidence="1">
    <location>
        <begin position="163"/>
        <end position="177"/>
    </location>
</feature>
<evidence type="ECO:0000256" key="1">
    <source>
        <dbReference type="SAM" id="MobiDB-lite"/>
    </source>
</evidence>
<dbReference type="Proteomes" id="UP001564626">
    <property type="component" value="Unassembled WGS sequence"/>
</dbReference>
<dbReference type="EMBL" id="JBGEHV010000005">
    <property type="protein sequence ID" value="MEY8038726.1"/>
    <property type="molecule type" value="Genomic_DNA"/>
</dbReference>
<keyword evidence="2" id="KW-1133">Transmembrane helix</keyword>
<gene>
    <name evidence="3" type="ORF">AB8O55_04895</name>
</gene>
<dbReference type="RefSeq" id="WP_345361782.1">
    <property type="nucleotide sequence ID" value="NZ_BAABII010000006.1"/>
</dbReference>
<keyword evidence="2" id="KW-0812">Transmembrane</keyword>
<feature type="compositionally biased region" description="Gly residues" evidence="1">
    <location>
        <begin position="137"/>
        <end position="151"/>
    </location>
</feature>
<keyword evidence="4" id="KW-1185">Reference proteome</keyword>
<protein>
    <submittedName>
        <fullName evidence="3">FxsA family protein</fullName>
    </submittedName>
</protein>
<evidence type="ECO:0000313" key="3">
    <source>
        <dbReference type="EMBL" id="MEY8038726.1"/>
    </source>
</evidence>
<dbReference type="Pfam" id="PF04186">
    <property type="entry name" value="FxsA"/>
    <property type="match status" value="1"/>
</dbReference>
<comment type="caution">
    <text evidence="3">The sequence shown here is derived from an EMBL/GenBank/DDBJ whole genome shotgun (WGS) entry which is preliminary data.</text>
</comment>
<evidence type="ECO:0000256" key="2">
    <source>
        <dbReference type="SAM" id="Phobius"/>
    </source>
</evidence>